<dbReference type="Gene3D" id="1.25.40.10">
    <property type="entry name" value="Tetratricopeptide repeat domain"/>
    <property type="match status" value="1"/>
</dbReference>
<dbReference type="Proteomes" id="UP001501442">
    <property type="component" value="Unassembled WGS sequence"/>
</dbReference>
<dbReference type="PROSITE" id="PS50043">
    <property type="entry name" value="HTH_LUXR_2"/>
    <property type="match status" value="1"/>
</dbReference>
<sequence>MLLVEGGHGIGKSRLIEEAVEAAAAMGFMIARGAAEEWRRVVPLAPLMSALGETPQTLLGSNRPADGVDLRLRLVEGLQARLEERAGRCSFLLTLDDLHWADPTTLLALRALIPELASYPMVWILSRTTGQDDHQVESLYEVLERDGATRTVLGALEQGAVAEIVTDVLGAPPSPELLTLVDGAGGNPFLLVELLDGLRDERAIEVVEGQARPVTSRLPGRIRKIVHGRLRGLSPATRHLLQVAAILGSSFEVNDVADMLGEPPARLLPALEEAEAAGVVVIDPDGLSFRHDLLWQAVRATMAPSVRKGLHGQAGRMLFERGGSAVVAAGHLMDSAATGDAIALAGLDRAVREVLPTSPETAADLAVRALELTAPGDDARSDRALAAVRALTAAGRLQQAVELARDALHAATSPGNAGWLRYELAYALLMSGRVAEAVAEAEQALDQGDLPDQLSVLIDHVLFQGPLGTRAHRRARHRAETVLADPRSHSEHAVIAAHMMLTDIAWSEGRAADGLDHSSEAARLAGDEPVRYFSPQALHACTLMDMRRLTEARSAVEIVAGQITALGATAHAAVPTLLRARLRLIEGHLDDAATEARAALATAEELGAHLYDPIATTVLATVALRRGDLETAAAYADRCRSHDVPGLDAMSAWWWAGWGPALVAEAQGGPERAIDILRTPYTDPAERCCLLMVEADAAAWLTRTALAIGDHTGAEAVTATAERLARDNPGFPTLAASAAHAHGLFHENAAALAHAAADHVSAWSRASAAEDLGVLHARASGGSDREAAVNRLGQAHETYQEVGALRDAARVRARLRGIGVRRRHWTQAERPASGWESLTDTERDVAILAAQALTNPEIAARMFIARDTVKFHLRQVFRKLGIASRVELARLLAEQHSA</sequence>
<protein>
    <recommendedName>
        <fullName evidence="3">HTH luxR-type domain-containing protein</fullName>
    </recommendedName>
</protein>
<dbReference type="CDD" id="cd06170">
    <property type="entry name" value="LuxR_C_like"/>
    <property type="match status" value="1"/>
</dbReference>
<dbReference type="InterPro" id="IPR011990">
    <property type="entry name" value="TPR-like_helical_dom_sf"/>
</dbReference>
<evidence type="ECO:0000259" key="3">
    <source>
        <dbReference type="PROSITE" id="PS50043"/>
    </source>
</evidence>
<organism evidence="4 5">
    <name type="scientific">Actinoallomurus vinaceus</name>
    <dbReference type="NCBI Taxonomy" id="1080074"/>
    <lineage>
        <taxon>Bacteria</taxon>
        <taxon>Bacillati</taxon>
        <taxon>Actinomycetota</taxon>
        <taxon>Actinomycetes</taxon>
        <taxon>Streptosporangiales</taxon>
        <taxon>Thermomonosporaceae</taxon>
        <taxon>Actinoallomurus</taxon>
    </lineage>
</organism>
<dbReference type="SUPFAM" id="SSF46894">
    <property type="entry name" value="C-terminal effector domain of the bipartite response regulators"/>
    <property type="match status" value="1"/>
</dbReference>
<dbReference type="PANTHER" id="PTHR16305">
    <property type="entry name" value="TESTICULAR SOLUBLE ADENYLYL CYCLASE"/>
    <property type="match status" value="1"/>
</dbReference>
<keyword evidence="1" id="KW-0547">Nucleotide-binding</keyword>
<dbReference type="Gene3D" id="1.10.10.10">
    <property type="entry name" value="Winged helix-like DNA-binding domain superfamily/Winged helix DNA-binding domain"/>
    <property type="match status" value="1"/>
</dbReference>
<dbReference type="SMART" id="SM00421">
    <property type="entry name" value="HTH_LUXR"/>
    <property type="match status" value="1"/>
</dbReference>
<keyword evidence="5" id="KW-1185">Reference proteome</keyword>
<dbReference type="PRINTS" id="PR00038">
    <property type="entry name" value="HTHLUXR"/>
</dbReference>
<evidence type="ECO:0000313" key="4">
    <source>
        <dbReference type="EMBL" id="GAA4632461.1"/>
    </source>
</evidence>
<keyword evidence="2" id="KW-0067">ATP-binding</keyword>
<dbReference type="InterPro" id="IPR000792">
    <property type="entry name" value="Tscrpt_reg_LuxR_C"/>
</dbReference>
<dbReference type="EMBL" id="BAABHK010000010">
    <property type="protein sequence ID" value="GAA4632461.1"/>
    <property type="molecule type" value="Genomic_DNA"/>
</dbReference>
<dbReference type="Pfam" id="PF00196">
    <property type="entry name" value="GerE"/>
    <property type="match status" value="1"/>
</dbReference>
<feature type="domain" description="HTH luxR-type" evidence="3">
    <location>
        <begin position="831"/>
        <end position="896"/>
    </location>
</feature>
<comment type="caution">
    <text evidence="4">The sequence shown here is derived from an EMBL/GenBank/DDBJ whole genome shotgun (WGS) entry which is preliminary data.</text>
</comment>
<dbReference type="InterPro" id="IPR041664">
    <property type="entry name" value="AAA_16"/>
</dbReference>
<accession>A0ABP8UI18</accession>
<proteinExistence type="predicted"/>
<name>A0ABP8UI18_9ACTN</name>
<gene>
    <name evidence="4" type="ORF">GCM10023196_066010</name>
</gene>
<reference evidence="5" key="1">
    <citation type="journal article" date="2019" name="Int. J. Syst. Evol. Microbiol.">
        <title>The Global Catalogue of Microorganisms (GCM) 10K type strain sequencing project: providing services to taxonomists for standard genome sequencing and annotation.</title>
        <authorList>
            <consortium name="The Broad Institute Genomics Platform"/>
            <consortium name="The Broad Institute Genome Sequencing Center for Infectious Disease"/>
            <person name="Wu L."/>
            <person name="Ma J."/>
        </authorList>
    </citation>
    <scope>NUCLEOTIDE SEQUENCE [LARGE SCALE GENOMIC DNA]</scope>
    <source>
        <strain evidence="5">JCM 17939</strain>
    </source>
</reference>
<evidence type="ECO:0000256" key="1">
    <source>
        <dbReference type="ARBA" id="ARBA00022741"/>
    </source>
</evidence>
<evidence type="ECO:0000313" key="5">
    <source>
        <dbReference type="Proteomes" id="UP001501442"/>
    </source>
</evidence>
<evidence type="ECO:0000256" key="2">
    <source>
        <dbReference type="ARBA" id="ARBA00022840"/>
    </source>
</evidence>
<dbReference type="Pfam" id="PF13191">
    <property type="entry name" value="AAA_16"/>
    <property type="match status" value="1"/>
</dbReference>
<dbReference type="InterPro" id="IPR036388">
    <property type="entry name" value="WH-like_DNA-bd_sf"/>
</dbReference>
<dbReference type="PANTHER" id="PTHR16305:SF35">
    <property type="entry name" value="TRANSCRIPTIONAL ACTIVATOR DOMAIN"/>
    <property type="match status" value="1"/>
</dbReference>
<dbReference type="InterPro" id="IPR016032">
    <property type="entry name" value="Sig_transdc_resp-reg_C-effctor"/>
</dbReference>